<keyword evidence="5 9" id="KW-0460">Magnesium</keyword>
<keyword evidence="12" id="KW-1185">Reference proteome</keyword>
<dbReference type="InterPro" id="IPR006668">
    <property type="entry name" value="Mg_transptr_MgtE_intracell_dom"/>
</dbReference>
<proteinExistence type="inferred from homology"/>
<evidence type="ECO:0000256" key="8">
    <source>
        <dbReference type="PROSITE-ProRule" id="PRU00703"/>
    </source>
</evidence>
<dbReference type="PANTHER" id="PTHR43773">
    <property type="entry name" value="MAGNESIUM TRANSPORTER MGTE"/>
    <property type="match status" value="1"/>
</dbReference>
<dbReference type="Pfam" id="PF03448">
    <property type="entry name" value="MgtE_N"/>
    <property type="match status" value="1"/>
</dbReference>
<sequence>MNREEKLRETILQASLNEILDLTEELHPVDLLEVLQEYEEDQKALLEKFPDEYIAMVIDEAELDEKFILLSLFPSKQKQEIISEMSSDELADMLGNIDEDTQSRILEGMEEEHREEIEELLSFSPETAGGIMATEFVSVKETMTIDETLKFLRDIAPNAETPYYIYVLDDQDVLKGIVPIRAILTSLPDVLLKDVMLENVATIPASMDQEDVSNIFQKYGYMAMPVVDEEQVMLGIITVDDIMEVLSDEHTEDMYRLAGLDEEEEIDGSVLDSIRSRLPWLLVNLVTAILASATVSLFDATISKVVALAVFMPLVTGMGGNAGTQTLTLIIRGIALGEIDYENKKEILRKEFLVGVLHGAALGLIVAILGGLWEGNAVFGLVIGVAMFLNMVIAALSGFFIPLLLKKMGIDPALASAVFVTTMTDVLGFFFFLGFATLMLTYLL</sequence>
<evidence type="ECO:0000313" key="11">
    <source>
        <dbReference type="EMBL" id="MBO1263805.1"/>
    </source>
</evidence>
<evidence type="ECO:0000256" key="1">
    <source>
        <dbReference type="ARBA" id="ARBA00004141"/>
    </source>
</evidence>
<feature type="domain" description="CBS" evidence="10">
    <location>
        <begin position="132"/>
        <end position="195"/>
    </location>
</feature>
<dbReference type="InterPro" id="IPR046342">
    <property type="entry name" value="CBS_dom_sf"/>
</dbReference>
<dbReference type="EMBL" id="JAFNJU010000001">
    <property type="protein sequence ID" value="MBO1263805.1"/>
    <property type="molecule type" value="Genomic_DNA"/>
</dbReference>
<dbReference type="Proteomes" id="UP000664218">
    <property type="component" value="Unassembled WGS sequence"/>
</dbReference>
<evidence type="ECO:0000259" key="10">
    <source>
        <dbReference type="PROSITE" id="PS51371"/>
    </source>
</evidence>
<comment type="subunit">
    <text evidence="9">Homodimer.</text>
</comment>
<evidence type="ECO:0000256" key="6">
    <source>
        <dbReference type="ARBA" id="ARBA00022989"/>
    </source>
</evidence>
<comment type="subcellular location">
    <subcellularLocation>
        <location evidence="9">Cell membrane</location>
        <topology evidence="9">Multi-pass membrane protein</topology>
    </subcellularLocation>
    <subcellularLocation>
        <location evidence="1">Membrane</location>
        <topology evidence="1">Multi-pass membrane protein</topology>
    </subcellularLocation>
</comment>
<dbReference type="GO" id="GO:0046872">
    <property type="term" value="F:metal ion binding"/>
    <property type="evidence" value="ECO:0007669"/>
    <property type="project" value="UniProtKB-KW"/>
</dbReference>
<dbReference type="RefSeq" id="WP_207598309.1">
    <property type="nucleotide sequence ID" value="NZ_JAFNJU010000001.1"/>
</dbReference>
<protein>
    <recommendedName>
        <fullName evidence="9">Magnesium transporter MgtE</fullName>
    </recommendedName>
</protein>
<feature type="transmembrane region" description="Helical" evidence="9">
    <location>
        <begin position="278"/>
        <end position="298"/>
    </location>
</feature>
<keyword evidence="8" id="KW-0129">CBS domain</keyword>
<evidence type="ECO:0000256" key="9">
    <source>
        <dbReference type="RuleBase" id="RU362011"/>
    </source>
</evidence>
<dbReference type="SUPFAM" id="SSF158791">
    <property type="entry name" value="MgtE N-terminal domain-like"/>
    <property type="match status" value="1"/>
</dbReference>
<dbReference type="SUPFAM" id="SSF54631">
    <property type="entry name" value="CBS-domain pair"/>
    <property type="match status" value="1"/>
</dbReference>
<dbReference type="SMART" id="SM00924">
    <property type="entry name" value="MgtE_N"/>
    <property type="match status" value="1"/>
</dbReference>
<keyword evidence="7 9" id="KW-0472">Membrane</keyword>
<dbReference type="InterPro" id="IPR038076">
    <property type="entry name" value="MgtE_N_sf"/>
</dbReference>
<dbReference type="PANTHER" id="PTHR43773:SF1">
    <property type="entry name" value="MAGNESIUM TRANSPORTER MGTE"/>
    <property type="match status" value="1"/>
</dbReference>
<feature type="transmembrane region" description="Helical" evidence="9">
    <location>
        <begin position="310"/>
        <end position="331"/>
    </location>
</feature>
<evidence type="ECO:0000256" key="3">
    <source>
        <dbReference type="ARBA" id="ARBA00022448"/>
    </source>
</evidence>
<evidence type="ECO:0000256" key="5">
    <source>
        <dbReference type="ARBA" id="ARBA00022842"/>
    </source>
</evidence>
<dbReference type="InterPro" id="IPR006667">
    <property type="entry name" value="SLC41_membr_dom"/>
</dbReference>
<feature type="transmembrane region" description="Helical" evidence="9">
    <location>
        <begin position="379"/>
        <end position="405"/>
    </location>
</feature>
<dbReference type="SUPFAM" id="SSF161093">
    <property type="entry name" value="MgtE membrane domain-like"/>
    <property type="match status" value="1"/>
</dbReference>
<dbReference type="InterPro" id="IPR036739">
    <property type="entry name" value="SLC41_membr_dom_sf"/>
</dbReference>
<keyword evidence="9" id="KW-0479">Metal-binding</keyword>
<comment type="caution">
    <text evidence="11">The sequence shown here is derived from an EMBL/GenBank/DDBJ whole genome shotgun (WGS) entry which is preliminary data.</text>
</comment>
<dbReference type="GO" id="GO:0005886">
    <property type="term" value="C:plasma membrane"/>
    <property type="evidence" value="ECO:0007669"/>
    <property type="project" value="UniProtKB-SubCell"/>
</dbReference>
<dbReference type="PROSITE" id="PS51371">
    <property type="entry name" value="CBS"/>
    <property type="match status" value="2"/>
</dbReference>
<dbReference type="InterPro" id="IPR006669">
    <property type="entry name" value="MgtE_transporter"/>
</dbReference>
<dbReference type="Gene3D" id="1.10.357.20">
    <property type="entry name" value="SLC41 divalent cation transporters, integral membrane domain"/>
    <property type="match status" value="1"/>
</dbReference>
<evidence type="ECO:0000256" key="4">
    <source>
        <dbReference type="ARBA" id="ARBA00022692"/>
    </source>
</evidence>
<dbReference type="Pfam" id="PF01769">
    <property type="entry name" value="MgtE"/>
    <property type="match status" value="1"/>
</dbReference>
<keyword evidence="4 9" id="KW-0812">Transmembrane</keyword>
<dbReference type="AlphaFoldDB" id="A0A939KJL2"/>
<organism evidence="11 12">
    <name type="scientific">Proteiniclasticum aestuarii</name>
    <dbReference type="NCBI Taxonomy" id="2817862"/>
    <lineage>
        <taxon>Bacteria</taxon>
        <taxon>Bacillati</taxon>
        <taxon>Bacillota</taxon>
        <taxon>Clostridia</taxon>
        <taxon>Eubacteriales</taxon>
        <taxon>Clostridiaceae</taxon>
        <taxon>Proteiniclasticum</taxon>
    </lineage>
</organism>
<dbReference type="SMART" id="SM00116">
    <property type="entry name" value="CBS"/>
    <property type="match status" value="2"/>
</dbReference>
<keyword evidence="9" id="KW-1003">Cell membrane</keyword>
<feature type="transmembrane region" description="Helical" evidence="9">
    <location>
        <begin position="352"/>
        <end position="373"/>
    </location>
</feature>
<feature type="transmembrane region" description="Helical" evidence="9">
    <location>
        <begin position="417"/>
        <end position="443"/>
    </location>
</feature>
<feature type="domain" description="CBS" evidence="10">
    <location>
        <begin position="196"/>
        <end position="252"/>
    </location>
</feature>
<keyword evidence="3 9" id="KW-0813">Transport</keyword>
<dbReference type="Pfam" id="PF00571">
    <property type="entry name" value="CBS"/>
    <property type="match status" value="2"/>
</dbReference>
<gene>
    <name evidence="11" type="primary">mgtE</name>
    <name evidence="11" type="ORF">J3A84_01940</name>
</gene>
<dbReference type="Gene3D" id="3.10.580.10">
    <property type="entry name" value="CBS-domain"/>
    <property type="match status" value="1"/>
</dbReference>
<name>A0A939KJL2_9CLOT</name>
<dbReference type="InterPro" id="IPR000644">
    <property type="entry name" value="CBS_dom"/>
</dbReference>
<dbReference type="NCBIfam" id="TIGR00400">
    <property type="entry name" value="mgtE"/>
    <property type="match status" value="1"/>
</dbReference>
<dbReference type="GO" id="GO:0015095">
    <property type="term" value="F:magnesium ion transmembrane transporter activity"/>
    <property type="evidence" value="ECO:0007669"/>
    <property type="project" value="UniProtKB-UniRule"/>
</dbReference>
<evidence type="ECO:0000256" key="7">
    <source>
        <dbReference type="ARBA" id="ARBA00023136"/>
    </source>
</evidence>
<dbReference type="Gene3D" id="1.25.60.10">
    <property type="entry name" value="MgtE N-terminal domain-like"/>
    <property type="match status" value="1"/>
</dbReference>
<evidence type="ECO:0000313" key="12">
    <source>
        <dbReference type="Proteomes" id="UP000664218"/>
    </source>
</evidence>
<comment type="similarity">
    <text evidence="2 9">Belongs to the SLC41A transporter family.</text>
</comment>
<reference evidence="11" key="1">
    <citation type="submission" date="2021-03" db="EMBL/GenBank/DDBJ databases">
        <title>Proteiniclasticum marinus sp. nov., isolated from tidal flat sediment.</title>
        <authorList>
            <person name="Namirimu T."/>
            <person name="Yang J.-A."/>
            <person name="Yang S.-H."/>
            <person name="Kim Y.-J."/>
            <person name="Kwon K.K."/>
        </authorList>
    </citation>
    <scope>NUCLEOTIDE SEQUENCE</scope>
    <source>
        <strain evidence="11">SCR006</strain>
    </source>
</reference>
<accession>A0A939KJL2</accession>
<keyword evidence="6 9" id="KW-1133">Transmembrane helix</keyword>
<dbReference type="CDD" id="cd04606">
    <property type="entry name" value="CBS_pair_Mg_transporter"/>
    <property type="match status" value="1"/>
</dbReference>
<comment type="function">
    <text evidence="9">Acts as a magnesium transporter.</text>
</comment>
<evidence type="ECO:0000256" key="2">
    <source>
        <dbReference type="ARBA" id="ARBA00009749"/>
    </source>
</evidence>